<dbReference type="Gene3D" id="2.60.120.330">
    <property type="entry name" value="B-lactam Antibiotic, Isopenicillin N Synthase, Chain"/>
    <property type="match status" value="1"/>
</dbReference>
<dbReference type="PANTHER" id="PTHR30613:SF1">
    <property type="entry name" value="DUF1479 DOMAIN PROTEIN (AFU_ORTHOLOGUE AFUA_5G09280)"/>
    <property type="match status" value="1"/>
</dbReference>
<evidence type="ECO:0000256" key="1">
    <source>
        <dbReference type="SAM" id="MobiDB-lite"/>
    </source>
</evidence>
<dbReference type="InterPro" id="IPR010856">
    <property type="entry name" value="Gig2-like"/>
</dbReference>
<keyword evidence="3" id="KW-1185">Reference proteome</keyword>
<sequence length="580" mass="65298">MFLESMEYPLPSLWGPDPIPLPQRFSKIKKSLIAGREAELEASWARLTLALRVEVEHIECLGAHLIPSVEFADLKDPAQTSRFGRDLRRYGVGVVRKVIPRPEVDSAVRDTVRYLDGRRKRYDTGQPEPESVNGNQETKPPLLPHFQAPKQDPTCFDCFWTPAQVRCRAHPNVLRVQKFMMSLWEAQPDGRVETRFPITYVDRLRVHGGGFGADTSDIGSLNMCNTTSSNPESNFAWPRSQTTPREPQQQLQSQLLASQAADDWITALQSAAGIIAQVDNGSLERWEPDGYGRSQTYHQVFHGKWEEYDPWECTGRASSTMDLYNGYGACTIFRMFQGLLALSTIEPGMLRLLPSPKLATAYYLLRPFFAPKNQAPDRPSGAEWDAYLDARNWELQHDPDTTIHGAVPGHAQRLTERWHPHLYLRRVLVTLPTLQPGDYILWHPDLPYHISSNSCHGLHTPSTPGADDISMLVYIPAAPLTQTNALYLARQRKAFRRGQPGPDFDSSGRGTVFEDINVMPSEKEIAELGGAPALRAMGLQPWEPDDEDVFVPSEQIEDSKIETPTANEVVRIANLILFPD</sequence>
<dbReference type="Pfam" id="PF07350">
    <property type="entry name" value="Gig2-like"/>
    <property type="match status" value="1"/>
</dbReference>
<organism evidence="2 3">
    <name type="scientific">Metarhizium humberi</name>
    <dbReference type="NCBI Taxonomy" id="2596975"/>
    <lineage>
        <taxon>Eukaryota</taxon>
        <taxon>Fungi</taxon>
        <taxon>Dikarya</taxon>
        <taxon>Ascomycota</taxon>
        <taxon>Pezizomycotina</taxon>
        <taxon>Sordariomycetes</taxon>
        <taxon>Hypocreomycetidae</taxon>
        <taxon>Hypocreales</taxon>
        <taxon>Clavicipitaceae</taxon>
        <taxon>Metarhizium</taxon>
    </lineage>
</organism>
<dbReference type="EMBL" id="JACEFI010000001">
    <property type="protein sequence ID" value="KAH0601903.1"/>
    <property type="molecule type" value="Genomic_DNA"/>
</dbReference>
<feature type="region of interest" description="Disordered" evidence="1">
    <location>
        <begin position="118"/>
        <end position="139"/>
    </location>
</feature>
<dbReference type="AlphaFoldDB" id="A0A9P8MK86"/>
<reference evidence="2 3" key="1">
    <citation type="submission" date="2020-07" db="EMBL/GenBank/DDBJ databases">
        <title>Metarhizium humberi genome.</title>
        <authorList>
            <person name="Lysoe E."/>
        </authorList>
    </citation>
    <scope>NUCLEOTIDE SEQUENCE [LARGE SCALE GENOMIC DNA]</scope>
    <source>
        <strain evidence="2 3">ESALQ1638</strain>
    </source>
</reference>
<evidence type="ECO:0000313" key="2">
    <source>
        <dbReference type="EMBL" id="KAH0601903.1"/>
    </source>
</evidence>
<accession>A0A9P8MK86</accession>
<protein>
    <recommendedName>
        <fullName evidence="4">DUF1479 domain protein</fullName>
    </recommendedName>
</protein>
<dbReference type="SUPFAM" id="SSF51197">
    <property type="entry name" value="Clavaminate synthase-like"/>
    <property type="match status" value="1"/>
</dbReference>
<evidence type="ECO:0008006" key="4">
    <source>
        <dbReference type="Google" id="ProtNLM"/>
    </source>
</evidence>
<comment type="caution">
    <text evidence="2">The sequence shown here is derived from an EMBL/GenBank/DDBJ whole genome shotgun (WGS) entry which is preliminary data.</text>
</comment>
<evidence type="ECO:0000313" key="3">
    <source>
        <dbReference type="Proteomes" id="UP000764110"/>
    </source>
</evidence>
<proteinExistence type="predicted"/>
<dbReference type="InterPro" id="IPR027443">
    <property type="entry name" value="IPNS-like_sf"/>
</dbReference>
<dbReference type="PANTHER" id="PTHR30613">
    <property type="entry name" value="UNCHARACTERIZED PROTEIN YBIU-RELATED"/>
    <property type="match status" value="1"/>
</dbReference>
<gene>
    <name evidence="2" type="ORF">MHUMG1_00782</name>
</gene>
<name>A0A9P8MK86_9HYPO</name>
<dbReference type="Proteomes" id="UP000764110">
    <property type="component" value="Unassembled WGS sequence"/>
</dbReference>